<dbReference type="Gene3D" id="3.40.50.720">
    <property type="entry name" value="NAD(P)-binding Rossmann-like Domain"/>
    <property type="match status" value="1"/>
</dbReference>
<dbReference type="PANTHER" id="PTHR43544:SF12">
    <property type="entry name" value="NAD(P)-BINDING ROSSMANN-FOLD SUPERFAMILY PROTEIN"/>
    <property type="match status" value="1"/>
</dbReference>
<organism evidence="2 3">
    <name type="scientific">Sphingomonas naphthae</name>
    <dbReference type="NCBI Taxonomy" id="1813468"/>
    <lineage>
        <taxon>Bacteria</taxon>
        <taxon>Pseudomonadati</taxon>
        <taxon>Pseudomonadota</taxon>
        <taxon>Alphaproteobacteria</taxon>
        <taxon>Sphingomonadales</taxon>
        <taxon>Sphingomonadaceae</taxon>
        <taxon>Sphingomonas</taxon>
    </lineage>
</organism>
<feature type="transmembrane region" description="Helical" evidence="1">
    <location>
        <begin position="6"/>
        <end position="24"/>
    </location>
</feature>
<dbReference type="Proteomes" id="UP001220395">
    <property type="component" value="Chromosome"/>
</dbReference>
<keyword evidence="1" id="KW-1133">Transmembrane helix</keyword>
<accession>A0ABY7THQ6</accession>
<dbReference type="InterPro" id="IPR002347">
    <property type="entry name" value="SDR_fam"/>
</dbReference>
<dbReference type="PANTHER" id="PTHR43544">
    <property type="entry name" value="SHORT-CHAIN DEHYDROGENASE/REDUCTASE"/>
    <property type="match status" value="1"/>
</dbReference>
<dbReference type="PRINTS" id="PR00081">
    <property type="entry name" value="GDHRDH"/>
</dbReference>
<dbReference type="Pfam" id="PF00106">
    <property type="entry name" value="adh_short"/>
    <property type="match status" value="1"/>
</dbReference>
<keyword evidence="1" id="KW-0472">Membrane</keyword>
<dbReference type="RefSeq" id="WP_273686551.1">
    <property type="nucleotide sequence ID" value="NZ_CP117411.1"/>
</dbReference>
<protein>
    <submittedName>
        <fullName evidence="2">SDR family NAD(P)-dependent oxidoreductase</fullName>
    </submittedName>
</protein>
<keyword evidence="1" id="KW-0812">Transmembrane</keyword>
<dbReference type="InterPro" id="IPR036291">
    <property type="entry name" value="NAD(P)-bd_dom_sf"/>
</dbReference>
<sequence length="238" mass="25105">MVSLPTAVVIGAGGGIGGAFVAALRNTGRYGRIHAFARTPPTSFSSVFGGQINVTNEESIAAAAMTVGSPVDLVLIATGMLHEGGRMPEKALRELDANTLARIFEVNTIGPALALKHFSPLLPKDRRAMIGVISARVGSISDNRSGGWFGYRASKAALNMIVKSAAIEIARSRPEAVCVALHPGTVDTRLSLPFQHGVAPDRLFSPERAARQLLDVIDGLKPIDTGKVFGWDGEEIQP</sequence>
<proteinExistence type="predicted"/>
<evidence type="ECO:0000313" key="2">
    <source>
        <dbReference type="EMBL" id="WCT72583.1"/>
    </source>
</evidence>
<reference evidence="2 3" key="1">
    <citation type="submission" date="2023-02" db="EMBL/GenBank/DDBJ databases">
        <title>Genome sequence of Sphingomonas naphthae.</title>
        <authorList>
            <person name="Kim S."/>
            <person name="Heo J."/>
            <person name="Kwon S.-W."/>
        </authorList>
    </citation>
    <scope>NUCLEOTIDE SEQUENCE [LARGE SCALE GENOMIC DNA]</scope>
    <source>
        <strain evidence="2 3">KACC 18716</strain>
    </source>
</reference>
<gene>
    <name evidence="2" type="ORF">PQ455_13185</name>
</gene>
<dbReference type="InterPro" id="IPR051468">
    <property type="entry name" value="Fungal_SecMetab_SDRs"/>
</dbReference>
<dbReference type="SUPFAM" id="SSF51735">
    <property type="entry name" value="NAD(P)-binding Rossmann-fold domains"/>
    <property type="match status" value="1"/>
</dbReference>
<evidence type="ECO:0000313" key="3">
    <source>
        <dbReference type="Proteomes" id="UP001220395"/>
    </source>
</evidence>
<name>A0ABY7THQ6_9SPHN</name>
<evidence type="ECO:0000256" key="1">
    <source>
        <dbReference type="SAM" id="Phobius"/>
    </source>
</evidence>
<keyword evidence="3" id="KW-1185">Reference proteome</keyword>
<dbReference type="EMBL" id="CP117411">
    <property type="protein sequence ID" value="WCT72583.1"/>
    <property type="molecule type" value="Genomic_DNA"/>
</dbReference>